<evidence type="ECO:0000256" key="1">
    <source>
        <dbReference type="SAM" id="SignalP"/>
    </source>
</evidence>
<dbReference type="Proteomes" id="UP000249417">
    <property type="component" value="Unassembled WGS sequence"/>
</dbReference>
<dbReference type="Gene3D" id="3.40.50.1820">
    <property type="entry name" value="alpha/beta hydrolase"/>
    <property type="match status" value="1"/>
</dbReference>
<keyword evidence="1" id="KW-0732">Signal</keyword>
<dbReference type="EMBL" id="QFQB01000040">
    <property type="protein sequence ID" value="PZQ45738.1"/>
    <property type="molecule type" value="Genomic_DNA"/>
</dbReference>
<dbReference type="InterPro" id="IPR029058">
    <property type="entry name" value="AB_hydrolase_fold"/>
</dbReference>
<feature type="signal peptide" evidence="1">
    <location>
        <begin position="1"/>
        <end position="25"/>
    </location>
</feature>
<comment type="caution">
    <text evidence="2">The sequence shown here is derived from an EMBL/GenBank/DDBJ whole genome shotgun (WGS) entry which is preliminary data.</text>
</comment>
<accession>A0A2W5MZE5</accession>
<name>A0A2W5MZE5_9BACT</name>
<gene>
    <name evidence="2" type="ORF">DI551_06565</name>
</gene>
<evidence type="ECO:0008006" key="4">
    <source>
        <dbReference type="Google" id="ProtNLM"/>
    </source>
</evidence>
<sequence length="306" mass="33949">MKRQVFRFFALAALLGSVALPAACASLDNEYDEITAERIARPAFMVERRLESGGMDFQLWERMHKRYAPANIYIEGDGQPTYLNRDVSEDPTPDNPVALHLASRDNADNLVYISRPCQFRESPDTKVCSDKLWSTRRFGPEVIAAYNQAIDEIKLRYDITEFNLIGYDGGANIAAVIATTREDVASLRTVAGDLNPAVVLPQTGQVLDADNLKAPDIAPALAKTPQHHFVGAGDEVTPPSVYHSFRQAMGDSECVHYSLVQDADHERGWVEKWPELLKAPIDCPPPYVPVELPPVPKHISKDGPNK</sequence>
<evidence type="ECO:0000313" key="2">
    <source>
        <dbReference type="EMBL" id="PZQ45738.1"/>
    </source>
</evidence>
<protein>
    <recommendedName>
        <fullName evidence="4">Alpha/beta hydrolase</fullName>
    </recommendedName>
</protein>
<dbReference type="AlphaFoldDB" id="A0A2W5MZE5"/>
<feature type="chain" id="PRO_5015952858" description="Alpha/beta hydrolase" evidence="1">
    <location>
        <begin position="26"/>
        <end position="306"/>
    </location>
</feature>
<organism evidence="2 3">
    <name type="scientific">Micavibrio aeruginosavorus</name>
    <dbReference type="NCBI Taxonomy" id="349221"/>
    <lineage>
        <taxon>Bacteria</taxon>
        <taxon>Pseudomonadati</taxon>
        <taxon>Bdellovibrionota</taxon>
        <taxon>Bdellovibrionia</taxon>
        <taxon>Bdellovibrionales</taxon>
        <taxon>Pseudobdellovibrionaceae</taxon>
        <taxon>Micavibrio</taxon>
    </lineage>
</organism>
<reference evidence="2 3" key="1">
    <citation type="submission" date="2017-08" db="EMBL/GenBank/DDBJ databases">
        <title>Infants hospitalized years apart are colonized by the same room-sourced microbial strains.</title>
        <authorList>
            <person name="Brooks B."/>
            <person name="Olm M.R."/>
            <person name="Firek B.A."/>
            <person name="Baker R."/>
            <person name="Thomas B.C."/>
            <person name="Morowitz M.J."/>
            <person name="Banfield J.F."/>
        </authorList>
    </citation>
    <scope>NUCLEOTIDE SEQUENCE [LARGE SCALE GENOMIC DNA]</scope>
    <source>
        <strain evidence="2">S2_005_002_R2_29</strain>
    </source>
</reference>
<evidence type="ECO:0000313" key="3">
    <source>
        <dbReference type="Proteomes" id="UP000249417"/>
    </source>
</evidence>
<dbReference type="SUPFAM" id="SSF53474">
    <property type="entry name" value="alpha/beta-Hydrolases"/>
    <property type="match status" value="1"/>
</dbReference>
<proteinExistence type="predicted"/>